<dbReference type="PANTHER" id="PTHR34598">
    <property type="entry name" value="BLL6449 PROTEIN"/>
    <property type="match status" value="1"/>
</dbReference>
<comment type="similarity">
    <text evidence="1">Belongs to the asaB hydroxylase/desaturase family.</text>
</comment>
<dbReference type="PANTHER" id="PTHR34598:SF3">
    <property type="entry name" value="OXIDOREDUCTASE AN1597"/>
    <property type="match status" value="1"/>
</dbReference>
<accession>A0ABR1SHS3</accession>
<protein>
    <recommendedName>
        <fullName evidence="4">Methyltransferase</fullName>
    </recommendedName>
</protein>
<organism evidence="2 3">
    <name type="scientific">Apiospora marii</name>
    <dbReference type="NCBI Taxonomy" id="335849"/>
    <lineage>
        <taxon>Eukaryota</taxon>
        <taxon>Fungi</taxon>
        <taxon>Dikarya</taxon>
        <taxon>Ascomycota</taxon>
        <taxon>Pezizomycotina</taxon>
        <taxon>Sordariomycetes</taxon>
        <taxon>Xylariomycetidae</taxon>
        <taxon>Amphisphaeriales</taxon>
        <taxon>Apiosporaceae</taxon>
        <taxon>Apiospora</taxon>
    </lineage>
</organism>
<proteinExistence type="inferred from homology"/>
<dbReference type="InterPro" id="IPR044053">
    <property type="entry name" value="AsaB-like"/>
</dbReference>
<dbReference type="NCBIfam" id="NF041278">
    <property type="entry name" value="CmcJ_NvfI_EfuI"/>
    <property type="match status" value="1"/>
</dbReference>
<dbReference type="EMBL" id="JAQQWI010000006">
    <property type="protein sequence ID" value="KAK8033883.1"/>
    <property type="molecule type" value="Genomic_DNA"/>
</dbReference>
<evidence type="ECO:0000256" key="1">
    <source>
        <dbReference type="ARBA" id="ARBA00023604"/>
    </source>
</evidence>
<comment type="caution">
    <text evidence="2">The sequence shown here is derived from an EMBL/GenBank/DDBJ whole genome shotgun (WGS) entry which is preliminary data.</text>
</comment>
<evidence type="ECO:0008006" key="4">
    <source>
        <dbReference type="Google" id="ProtNLM"/>
    </source>
</evidence>
<dbReference type="Proteomes" id="UP001396898">
    <property type="component" value="Unassembled WGS sequence"/>
</dbReference>
<evidence type="ECO:0000313" key="3">
    <source>
        <dbReference type="Proteomes" id="UP001396898"/>
    </source>
</evidence>
<evidence type="ECO:0000313" key="2">
    <source>
        <dbReference type="EMBL" id="KAK8033883.1"/>
    </source>
</evidence>
<keyword evidence="3" id="KW-1185">Reference proteome</keyword>
<name>A0ABR1SHS3_9PEZI</name>
<reference evidence="2 3" key="1">
    <citation type="submission" date="2023-01" db="EMBL/GenBank/DDBJ databases">
        <title>Analysis of 21 Apiospora genomes using comparative genomics revels a genus with tremendous synthesis potential of carbohydrate active enzymes and secondary metabolites.</title>
        <authorList>
            <person name="Sorensen T."/>
        </authorList>
    </citation>
    <scope>NUCLEOTIDE SEQUENCE [LARGE SCALE GENOMIC DNA]</scope>
    <source>
        <strain evidence="2 3">CBS 20057</strain>
    </source>
</reference>
<sequence length="288" mass="32940">MAAMTPTAANGHEPHNVSAILNYWDDPGDGSTPTPIYIGKGRITNERPHLPHRFTISDVTGHEDDFTLDGQGFQYLQSPSRLQEDDFANEQHIREDYYPECAELLKQATGASRVHIFNHKVRRGPTQWHHLGLKNLANRGPVTKTHVDQSYDGAELRMRWELSEEDAEDIVKNDKRYQIINVWRPIRTILKDPVAVADANTVPDADLVSAIMVEDDYHGEQWVVRHNPAHKWYFKHGLTPDDVLLIKCFDSDRSVAQRALHSAIEDPAYKDLESRQSIEVRCLVLYDD</sequence>
<gene>
    <name evidence="2" type="ORF">PG991_003281</name>
</gene>